<evidence type="ECO:0000313" key="10">
    <source>
        <dbReference type="EMBL" id="XCP93539.1"/>
    </source>
</evidence>
<keyword evidence="3" id="KW-1003">Cell membrane</keyword>
<evidence type="ECO:0000256" key="1">
    <source>
        <dbReference type="ARBA" id="ARBA00004651"/>
    </source>
</evidence>
<feature type="region of interest" description="Disordered" evidence="7">
    <location>
        <begin position="386"/>
        <end position="422"/>
    </location>
</feature>
<evidence type="ECO:0000256" key="3">
    <source>
        <dbReference type="ARBA" id="ARBA00022475"/>
    </source>
</evidence>
<dbReference type="PANTHER" id="PTHR40074">
    <property type="entry name" value="O-ACETYLTRANSFERASE WECH"/>
    <property type="match status" value="1"/>
</dbReference>
<evidence type="ECO:0000256" key="4">
    <source>
        <dbReference type="ARBA" id="ARBA00022692"/>
    </source>
</evidence>
<dbReference type="InterPro" id="IPR002656">
    <property type="entry name" value="Acyl_transf_3_dom"/>
</dbReference>
<keyword evidence="10" id="KW-0012">Acyltransferase</keyword>
<evidence type="ECO:0000256" key="6">
    <source>
        <dbReference type="ARBA" id="ARBA00023136"/>
    </source>
</evidence>
<feature type="transmembrane region" description="Helical" evidence="8">
    <location>
        <begin position="283"/>
        <end position="302"/>
    </location>
</feature>
<name>A0AAU8N7D1_9BACL</name>
<evidence type="ECO:0000256" key="5">
    <source>
        <dbReference type="ARBA" id="ARBA00022989"/>
    </source>
</evidence>
<dbReference type="GO" id="GO:0016413">
    <property type="term" value="F:O-acetyltransferase activity"/>
    <property type="evidence" value="ECO:0007669"/>
    <property type="project" value="TreeGrafter"/>
</dbReference>
<organism evidence="10">
    <name type="scientific">Paenibacillus sp. AN1007</name>
    <dbReference type="NCBI Taxonomy" id="3151385"/>
    <lineage>
        <taxon>Bacteria</taxon>
        <taxon>Bacillati</taxon>
        <taxon>Bacillota</taxon>
        <taxon>Bacilli</taxon>
        <taxon>Bacillales</taxon>
        <taxon>Paenibacillaceae</taxon>
        <taxon>Paenibacillus</taxon>
    </lineage>
</organism>
<evidence type="ECO:0000256" key="7">
    <source>
        <dbReference type="SAM" id="MobiDB-lite"/>
    </source>
</evidence>
<feature type="transmembrane region" description="Helical" evidence="8">
    <location>
        <begin position="87"/>
        <end position="110"/>
    </location>
</feature>
<dbReference type="PANTHER" id="PTHR40074:SF2">
    <property type="entry name" value="O-ACETYLTRANSFERASE WECH"/>
    <property type="match status" value="1"/>
</dbReference>
<dbReference type="Pfam" id="PF01757">
    <property type="entry name" value="Acyl_transf_3"/>
    <property type="match status" value="1"/>
</dbReference>
<sequence>MKLPKIAEWTELRGLAFLAIVMQHNIAEYIYRADIEQPDSVMLTMIYHLTRFGTPTFVFLSGVMLFYHHRYVKPDYPRFIAKRFGDIYMPFFIWTLIYWLAVRVFTPAFWSSGMPDLGSFVRELFMPQTGYHLWFVLMVFQFYILFPLFLAGAHAVRKRLKNLKRFTSMQLTVSIILAAALLYMWLMKWSYYDMPDWTRWWSEPWSGLLEYRSYSWIMYWFYFLLGAVCAWTVENWRSWTVRALPCTTAVFIVMYIWLGYDVLRGSEDTMNLNISTYLKPSTFINIMAQMFMFYGFLVLLRGKNLWLERILTWIGRYSFGGYLVHALVIYAIAYVTRPLQLSGWHLPVTILSFAVTVVTSLGISWALSRLPGSRFTVGLVRTHNRKQQSGSYGSMPAHGRKSFPDQNSTPGSAVKNQIQETP</sequence>
<reference evidence="10" key="1">
    <citation type="submission" date="2024-05" db="EMBL/GenBank/DDBJ databases">
        <title>Draft genome assemblies of 36 bacteria isolated from hibernating arctic ground squirrels.</title>
        <authorList>
            <person name="McKee H."/>
            <person name="Mullen L."/>
            <person name="Drown D.M."/>
            <person name="Duddleston K.N."/>
        </authorList>
    </citation>
    <scope>NUCLEOTIDE SEQUENCE</scope>
    <source>
        <strain evidence="10">AN1007</strain>
    </source>
</reference>
<accession>A0AAU8N7D1</accession>
<dbReference type="EMBL" id="CP159992">
    <property type="protein sequence ID" value="XCP93539.1"/>
    <property type="molecule type" value="Genomic_DNA"/>
</dbReference>
<feature type="transmembrane region" description="Helical" evidence="8">
    <location>
        <begin position="211"/>
        <end position="231"/>
    </location>
</feature>
<feature type="transmembrane region" description="Helical" evidence="8">
    <location>
        <begin position="314"/>
        <end position="336"/>
    </location>
</feature>
<feature type="domain" description="Acyltransferase 3" evidence="9">
    <location>
        <begin position="12"/>
        <end position="368"/>
    </location>
</feature>
<dbReference type="GO" id="GO:0009246">
    <property type="term" value="P:enterobacterial common antigen biosynthetic process"/>
    <property type="evidence" value="ECO:0007669"/>
    <property type="project" value="TreeGrafter"/>
</dbReference>
<evidence type="ECO:0000259" key="9">
    <source>
        <dbReference type="Pfam" id="PF01757"/>
    </source>
</evidence>
<dbReference type="EC" id="2.3.1.-" evidence="10"/>
<keyword evidence="4 8" id="KW-0812">Transmembrane</keyword>
<feature type="compositionally biased region" description="Polar residues" evidence="7">
    <location>
        <begin position="404"/>
        <end position="422"/>
    </location>
</feature>
<feature type="transmembrane region" description="Helical" evidence="8">
    <location>
        <begin position="171"/>
        <end position="191"/>
    </location>
</feature>
<keyword evidence="10" id="KW-0808">Transferase</keyword>
<keyword evidence="5 8" id="KW-1133">Transmembrane helix</keyword>
<dbReference type="RefSeq" id="WP_342554563.1">
    <property type="nucleotide sequence ID" value="NZ_CP159992.1"/>
</dbReference>
<evidence type="ECO:0000256" key="2">
    <source>
        <dbReference type="ARBA" id="ARBA00007400"/>
    </source>
</evidence>
<feature type="transmembrane region" description="Helical" evidence="8">
    <location>
        <begin position="130"/>
        <end position="150"/>
    </location>
</feature>
<keyword evidence="6 8" id="KW-0472">Membrane</keyword>
<proteinExistence type="inferred from homology"/>
<evidence type="ECO:0000256" key="8">
    <source>
        <dbReference type="SAM" id="Phobius"/>
    </source>
</evidence>
<protein>
    <submittedName>
        <fullName evidence="10">Acyltransferase</fullName>
        <ecNumber evidence="10">2.3.1.-</ecNumber>
    </submittedName>
</protein>
<feature type="transmembrane region" description="Helical" evidence="8">
    <location>
        <begin position="243"/>
        <end position="263"/>
    </location>
</feature>
<dbReference type="GO" id="GO:0005886">
    <property type="term" value="C:plasma membrane"/>
    <property type="evidence" value="ECO:0007669"/>
    <property type="project" value="UniProtKB-SubCell"/>
</dbReference>
<feature type="transmembrane region" description="Helical" evidence="8">
    <location>
        <begin position="348"/>
        <end position="367"/>
    </location>
</feature>
<dbReference type="AlphaFoldDB" id="A0AAU8N7D1"/>
<comment type="subcellular location">
    <subcellularLocation>
        <location evidence="1">Cell membrane</location>
        <topology evidence="1">Multi-pass membrane protein</topology>
    </subcellularLocation>
</comment>
<feature type="transmembrane region" description="Helical" evidence="8">
    <location>
        <begin position="46"/>
        <end position="67"/>
    </location>
</feature>
<gene>
    <name evidence="10" type="ORF">ABXS70_20330</name>
</gene>
<comment type="similarity">
    <text evidence="2">Belongs to the acyltransferase 3 family.</text>
</comment>